<dbReference type="STRING" id="3847.I1MCC4"/>
<proteinExistence type="predicted"/>
<protein>
    <recommendedName>
        <fullName evidence="7">BHLH domain-containing protein</fullName>
    </recommendedName>
</protein>
<evidence type="ECO:0000256" key="1">
    <source>
        <dbReference type="ARBA" id="ARBA00004123"/>
    </source>
</evidence>
<dbReference type="PANTHER" id="PTHR45959">
    <property type="entry name" value="BHLH TRANSCRIPTION FACTOR"/>
    <property type="match status" value="1"/>
</dbReference>
<name>I1MCC4_SOYBN</name>
<feature type="domain" description="BHLH" evidence="7">
    <location>
        <begin position="84"/>
        <end position="133"/>
    </location>
</feature>
<dbReference type="OMA" id="HEAINYV"/>
<evidence type="ECO:0000256" key="4">
    <source>
        <dbReference type="ARBA" id="ARBA00023242"/>
    </source>
</evidence>
<gene>
    <name evidence="9" type="primary">LOC100794354</name>
    <name evidence="8" type="ORF">GLYMA_15G005000</name>
</gene>
<organism evidence="8">
    <name type="scientific">Glycine max</name>
    <name type="common">Soybean</name>
    <name type="synonym">Glycine hispida</name>
    <dbReference type="NCBI Taxonomy" id="3847"/>
    <lineage>
        <taxon>Eukaryota</taxon>
        <taxon>Viridiplantae</taxon>
        <taxon>Streptophyta</taxon>
        <taxon>Embryophyta</taxon>
        <taxon>Tracheophyta</taxon>
        <taxon>Spermatophyta</taxon>
        <taxon>Magnoliopsida</taxon>
        <taxon>eudicotyledons</taxon>
        <taxon>Gunneridae</taxon>
        <taxon>Pentapetalae</taxon>
        <taxon>rosids</taxon>
        <taxon>fabids</taxon>
        <taxon>Fabales</taxon>
        <taxon>Fabaceae</taxon>
        <taxon>Papilionoideae</taxon>
        <taxon>50 kb inversion clade</taxon>
        <taxon>NPAAA clade</taxon>
        <taxon>indigoferoid/millettioid clade</taxon>
        <taxon>Phaseoleae</taxon>
        <taxon>Glycine</taxon>
        <taxon>Glycine subgen. Soja</taxon>
    </lineage>
</organism>
<reference evidence="9" key="2">
    <citation type="submission" date="2018-02" db="UniProtKB">
        <authorList>
            <consortium name="EnsemblPlants"/>
        </authorList>
    </citation>
    <scope>IDENTIFICATION</scope>
    <source>
        <strain evidence="9">Williams 82</strain>
    </source>
</reference>
<dbReference type="SUPFAM" id="SSF47459">
    <property type="entry name" value="HLH, helix-loop-helix DNA-binding domain"/>
    <property type="match status" value="1"/>
</dbReference>
<feature type="coiled-coil region" evidence="5">
    <location>
        <begin position="123"/>
        <end position="150"/>
    </location>
</feature>
<dbReference type="Gene3D" id="4.10.280.10">
    <property type="entry name" value="Helix-loop-helix DNA-binding domain"/>
    <property type="match status" value="1"/>
</dbReference>
<dbReference type="GO" id="GO:0005634">
    <property type="term" value="C:nucleus"/>
    <property type="evidence" value="ECO:0007669"/>
    <property type="project" value="UniProtKB-SubCell"/>
</dbReference>
<dbReference type="GO" id="GO:0046983">
    <property type="term" value="F:protein dimerization activity"/>
    <property type="evidence" value="ECO:0007669"/>
    <property type="project" value="InterPro"/>
</dbReference>
<dbReference type="OrthoDB" id="690068at2759"/>
<dbReference type="KEGG" id="gmx:100794354"/>
<dbReference type="ExpressionAtlas" id="I1MCC4">
    <property type="expression patterns" value="baseline and differential"/>
</dbReference>
<dbReference type="SMART" id="SM00353">
    <property type="entry name" value="HLH"/>
    <property type="match status" value="1"/>
</dbReference>
<keyword evidence="2" id="KW-0805">Transcription regulation</keyword>
<keyword evidence="3" id="KW-0804">Transcription</keyword>
<sequence>MEQSYSWENWALDKEMGEDEEEFLRDILSKPAFSSESESQAPVVSCSAKSKRAPMTYILSFDNSTITPAPSSPPTLEAQPGKRAKRASHIMAERKRRQQLTQSFIALSATIPGLNKKDKSSMLGKAIDYVKQLQERVTELEQRKKRGKESMIILKKSEANSEDCCRANKMLPDVEARVTENEVLIEIHCEKEDGLELIKILDHLENLHLCVTASSVLPFGNSTLSITIIAQMGDAYKMKVNDLVKKLRQVLLNHTNVNTNPY</sequence>
<reference evidence="8 9" key="1">
    <citation type="journal article" date="2010" name="Nature">
        <title>Genome sequence of the palaeopolyploid soybean.</title>
        <authorList>
            <person name="Schmutz J."/>
            <person name="Cannon S.B."/>
            <person name="Schlueter J."/>
            <person name="Ma J."/>
            <person name="Mitros T."/>
            <person name="Nelson W."/>
            <person name="Hyten D.L."/>
            <person name="Song Q."/>
            <person name="Thelen J.J."/>
            <person name="Cheng J."/>
            <person name="Xu D."/>
            <person name="Hellsten U."/>
            <person name="May G.D."/>
            <person name="Yu Y."/>
            <person name="Sakurai T."/>
            <person name="Umezawa T."/>
            <person name="Bhattacharyya M.K."/>
            <person name="Sandhu D."/>
            <person name="Valliyodan B."/>
            <person name="Lindquist E."/>
            <person name="Peto M."/>
            <person name="Grant D."/>
            <person name="Shu S."/>
            <person name="Goodstein D."/>
            <person name="Barry K."/>
            <person name="Futrell-Griggs M."/>
            <person name="Abernathy B."/>
            <person name="Du J."/>
            <person name="Tian Z."/>
            <person name="Zhu L."/>
            <person name="Gill N."/>
            <person name="Joshi T."/>
            <person name="Libault M."/>
            <person name="Sethuraman A."/>
            <person name="Zhang X.-C."/>
            <person name="Shinozaki K."/>
            <person name="Nguyen H.T."/>
            <person name="Wing R.A."/>
            <person name="Cregan P."/>
            <person name="Specht J."/>
            <person name="Grimwood J."/>
            <person name="Rokhsar D."/>
            <person name="Stacey G."/>
            <person name="Shoemaker R.C."/>
            <person name="Jackson S.A."/>
        </authorList>
    </citation>
    <scope>NUCLEOTIDE SEQUENCE [LARGE SCALE GENOMIC DNA]</scope>
    <source>
        <strain evidence="9">cv. Williams 82</strain>
        <tissue evidence="8">Callus</tissue>
    </source>
</reference>
<dbReference type="SMR" id="I1MCC4"/>
<keyword evidence="4" id="KW-0539">Nucleus</keyword>
<dbReference type="InterPro" id="IPR011598">
    <property type="entry name" value="bHLH_dom"/>
</dbReference>
<keyword evidence="5" id="KW-0175">Coiled coil</keyword>
<dbReference type="EMBL" id="CM000848">
    <property type="protein sequence ID" value="KRH09683.1"/>
    <property type="molecule type" value="Genomic_DNA"/>
</dbReference>
<dbReference type="RefSeq" id="XP_003547558.1">
    <property type="nucleotide sequence ID" value="XM_003547510.5"/>
</dbReference>
<dbReference type="InterPro" id="IPR036638">
    <property type="entry name" value="HLH_DNA-bd_sf"/>
</dbReference>
<evidence type="ECO:0000256" key="3">
    <source>
        <dbReference type="ARBA" id="ARBA00023163"/>
    </source>
</evidence>
<dbReference type="Pfam" id="PF22754">
    <property type="entry name" value="bHLH-TF_ACT-like_plant"/>
    <property type="match status" value="1"/>
</dbReference>
<dbReference type="Proteomes" id="UP000008827">
    <property type="component" value="Chromosome 15"/>
</dbReference>
<evidence type="ECO:0000256" key="5">
    <source>
        <dbReference type="SAM" id="Coils"/>
    </source>
</evidence>
<dbReference type="PANTHER" id="PTHR45959:SF8">
    <property type="entry name" value="PROTEIN, PUTATIVE-RELATED"/>
    <property type="match status" value="1"/>
</dbReference>
<dbReference type="AlphaFoldDB" id="I1MCC4"/>
<evidence type="ECO:0000313" key="10">
    <source>
        <dbReference type="Proteomes" id="UP000008827"/>
    </source>
</evidence>
<dbReference type="PaxDb" id="3847-GLYMA15G00730.1"/>
<accession>I1MCC4</accession>
<comment type="subcellular location">
    <subcellularLocation>
        <location evidence="1">Nucleus</location>
    </subcellularLocation>
</comment>
<reference evidence="8" key="3">
    <citation type="submission" date="2018-07" db="EMBL/GenBank/DDBJ databases">
        <title>WGS assembly of Glycine max.</title>
        <authorList>
            <person name="Schmutz J."/>
            <person name="Cannon S."/>
            <person name="Schlueter J."/>
            <person name="Ma J."/>
            <person name="Mitros T."/>
            <person name="Nelson W."/>
            <person name="Hyten D."/>
            <person name="Song Q."/>
            <person name="Thelen J."/>
            <person name="Cheng J."/>
            <person name="Xu D."/>
            <person name="Hellsten U."/>
            <person name="May G."/>
            <person name="Yu Y."/>
            <person name="Sakurai T."/>
            <person name="Umezawa T."/>
            <person name="Bhattacharyya M."/>
            <person name="Sandhu D."/>
            <person name="Valliyodan B."/>
            <person name="Lindquist E."/>
            <person name="Peto M."/>
            <person name="Grant D."/>
            <person name="Shu S."/>
            <person name="Goodstein D."/>
            <person name="Barry K."/>
            <person name="Futrell-Griggs M."/>
            <person name="Abernathy B."/>
            <person name="Du J."/>
            <person name="Tian Z."/>
            <person name="Zhu L."/>
            <person name="Gill N."/>
            <person name="Joshi T."/>
            <person name="Libault M."/>
            <person name="Sethuraman A."/>
            <person name="Zhang X."/>
            <person name="Shinozaki K."/>
            <person name="Nguyen H."/>
            <person name="Wing R."/>
            <person name="Cregan P."/>
            <person name="Specht J."/>
            <person name="Grimwood J."/>
            <person name="Rokhsar D."/>
            <person name="Stacey G."/>
            <person name="Shoemaker R."/>
            <person name="Jackson S."/>
        </authorList>
    </citation>
    <scope>NUCLEOTIDE SEQUENCE</scope>
    <source>
        <tissue evidence="8">Callus</tissue>
    </source>
</reference>
<dbReference type="GeneID" id="100794354"/>
<evidence type="ECO:0000313" key="9">
    <source>
        <dbReference type="EnsemblPlants" id="KRH09683"/>
    </source>
</evidence>
<evidence type="ECO:0000256" key="2">
    <source>
        <dbReference type="ARBA" id="ARBA00023015"/>
    </source>
</evidence>
<dbReference type="InterPro" id="IPR052610">
    <property type="entry name" value="bHLH_transcription_regulator"/>
</dbReference>
<dbReference type="EnsemblPlants" id="KRH09683">
    <property type="protein sequence ID" value="KRH09683"/>
    <property type="gene ID" value="GLYMA_15G005000"/>
</dbReference>
<dbReference type="PROSITE" id="PS50888">
    <property type="entry name" value="BHLH"/>
    <property type="match status" value="1"/>
</dbReference>
<dbReference type="GO" id="GO:0080090">
    <property type="term" value="P:regulation of primary metabolic process"/>
    <property type="evidence" value="ECO:0007669"/>
    <property type="project" value="UniProtKB-ARBA"/>
</dbReference>
<dbReference type="HOGENOM" id="CLU_046481_1_1_1"/>
<evidence type="ECO:0000313" key="8">
    <source>
        <dbReference type="EMBL" id="KRH09683.1"/>
    </source>
</evidence>
<evidence type="ECO:0000259" key="7">
    <source>
        <dbReference type="PROSITE" id="PS50888"/>
    </source>
</evidence>
<keyword evidence="10" id="KW-1185">Reference proteome</keyword>
<dbReference type="Pfam" id="PF00010">
    <property type="entry name" value="HLH"/>
    <property type="match status" value="1"/>
</dbReference>
<evidence type="ECO:0000256" key="6">
    <source>
        <dbReference type="SAM" id="MobiDB-lite"/>
    </source>
</evidence>
<dbReference type="InterPro" id="IPR054502">
    <property type="entry name" value="bHLH-TF_ACT-like_plant"/>
</dbReference>
<feature type="region of interest" description="Disordered" evidence="6">
    <location>
        <begin position="64"/>
        <end position="86"/>
    </location>
</feature>
<dbReference type="eggNOG" id="ENOG502QWBY">
    <property type="taxonomic scope" value="Eukaryota"/>
</dbReference>
<dbReference type="Gramene" id="KRH09683">
    <property type="protein sequence ID" value="KRH09683"/>
    <property type="gene ID" value="GLYMA_15G005000"/>
</dbReference>